<evidence type="ECO:0000256" key="1">
    <source>
        <dbReference type="ARBA" id="ARBA00004141"/>
    </source>
</evidence>
<dbReference type="Gene3D" id="1.20.1540.10">
    <property type="entry name" value="Rhomboid-like"/>
    <property type="match status" value="1"/>
</dbReference>
<dbReference type="KEGG" id="cans:GP473_00130"/>
<keyword evidence="4 5" id="KW-0472">Membrane</keyword>
<dbReference type="Proteomes" id="UP000515275">
    <property type="component" value="Chromosome"/>
</dbReference>
<evidence type="ECO:0000313" key="7">
    <source>
        <dbReference type="EMBL" id="QNH95323.1"/>
    </source>
</evidence>
<evidence type="ECO:0000256" key="4">
    <source>
        <dbReference type="ARBA" id="ARBA00023136"/>
    </source>
</evidence>
<dbReference type="InterPro" id="IPR035952">
    <property type="entry name" value="Rhomboid-like_sf"/>
</dbReference>
<dbReference type="PANTHER" id="PTHR43066:SF11">
    <property type="entry name" value="PEPTIDASE S54 RHOMBOID DOMAIN-CONTAINING PROTEIN"/>
    <property type="match status" value="1"/>
</dbReference>
<feature type="transmembrane region" description="Helical" evidence="5">
    <location>
        <begin position="124"/>
        <end position="146"/>
    </location>
</feature>
<feature type="transmembrane region" description="Helical" evidence="5">
    <location>
        <begin position="245"/>
        <end position="264"/>
    </location>
</feature>
<protein>
    <submittedName>
        <fullName evidence="7">Rhomboid family intramembrane serine protease</fullName>
    </submittedName>
</protein>
<evidence type="ECO:0000256" key="5">
    <source>
        <dbReference type="SAM" id="Phobius"/>
    </source>
</evidence>
<evidence type="ECO:0000256" key="3">
    <source>
        <dbReference type="ARBA" id="ARBA00022989"/>
    </source>
</evidence>
<dbReference type="GO" id="GO:0016020">
    <property type="term" value="C:membrane"/>
    <property type="evidence" value="ECO:0007669"/>
    <property type="project" value="UniProtKB-SubCell"/>
</dbReference>
<comment type="subcellular location">
    <subcellularLocation>
        <location evidence="1">Membrane</location>
        <topology evidence="1">Multi-pass membrane protein</topology>
    </subcellularLocation>
</comment>
<dbReference type="SUPFAM" id="SSF144091">
    <property type="entry name" value="Rhomboid-like"/>
    <property type="match status" value="1"/>
</dbReference>
<sequence length="273" mass="29258">MRSRSDFPPISSGAPVVTTYVAACYAVFALTVLRTGRLTNSIRQPGDWGWFLLLDPGRVTAYGQWWRVFTSALVHLSLTHLLFNMLLVFLIGRELERFYGSWVIAGSMVAGVSGGAMFCMFMEPYSAMGGASTVGFAFCVMLLGLAHLRQQDLVAPFALILINFGYTFTTENVSAWAHIGGAVAGAFVSAVLRISYLRHNSRDEHAIAERSDRHIGRRLASQTGVLPGAGGAAGGQPGAGLTPGVLPVWIVALTLTALALWVGFNGVTTISFI</sequence>
<dbReference type="GO" id="GO:0006508">
    <property type="term" value="P:proteolysis"/>
    <property type="evidence" value="ECO:0007669"/>
    <property type="project" value="UniProtKB-KW"/>
</dbReference>
<keyword evidence="8" id="KW-1185">Reference proteome</keyword>
<dbReference type="Pfam" id="PF01694">
    <property type="entry name" value="Rhomboid"/>
    <property type="match status" value="1"/>
</dbReference>
<keyword evidence="7" id="KW-0378">Hydrolase</keyword>
<feature type="domain" description="Peptidase S54 rhomboid" evidence="6">
    <location>
        <begin position="63"/>
        <end position="192"/>
    </location>
</feature>
<reference evidence="7 8" key="1">
    <citation type="submission" date="2019-12" db="EMBL/GenBank/DDBJ databases">
        <title>Corynebacterium sp. nov., isolated from feces of the Anser Albifrons in China.</title>
        <authorList>
            <person name="Liu Q."/>
        </authorList>
    </citation>
    <scope>NUCLEOTIDE SEQUENCE [LARGE SCALE GENOMIC DNA]</scope>
    <source>
        <strain evidence="7 8">23H37-10</strain>
    </source>
</reference>
<dbReference type="PANTHER" id="PTHR43066">
    <property type="entry name" value="RHOMBOID-RELATED PROTEIN"/>
    <property type="match status" value="1"/>
</dbReference>
<name>A0A7G7YLF3_9CORY</name>
<keyword evidence="2 5" id="KW-0812">Transmembrane</keyword>
<feature type="transmembrane region" description="Helical" evidence="5">
    <location>
        <begin position="12"/>
        <end position="33"/>
    </location>
</feature>
<gene>
    <name evidence="7" type="ORF">GP473_00130</name>
</gene>
<evidence type="ECO:0000313" key="8">
    <source>
        <dbReference type="Proteomes" id="UP000515275"/>
    </source>
</evidence>
<dbReference type="GO" id="GO:0004252">
    <property type="term" value="F:serine-type endopeptidase activity"/>
    <property type="evidence" value="ECO:0007669"/>
    <property type="project" value="InterPro"/>
</dbReference>
<evidence type="ECO:0000259" key="6">
    <source>
        <dbReference type="Pfam" id="PF01694"/>
    </source>
</evidence>
<dbReference type="AlphaFoldDB" id="A0A7G7YLF3"/>
<dbReference type="EMBL" id="CP046883">
    <property type="protein sequence ID" value="QNH95323.1"/>
    <property type="molecule type" value="Genomic_DNA"/>
</dbReference>
<feature type="transmembrane region" description="Helical" evidence="5">
    <location>
        <begin position="98"/>
        <end position="118"/>
    </location>
</feature>
<organism evidence="7 8">
    <name type="scientific">Corynebacterium anserum</name>
    <dbReference type="NCBI Taxonomy" id="2684406"/>
    <lineage>
        <taxon>Bacteria</taxon>
        <taxon>Bacillati</taxon>
        <taxon>Actinomycetota</taxon>
        <taxon>Actinomycetes</taxon>
        <taxon>Mycobacteriales</taxon>
        <taxon>Corynebacteriaceae</taxon>
        <taxon>Corynebacterium</taxon>
    </lineage>
</organism>
<dbReference type="InterPro" id="IPR022764">
    <property type="entry name" value="Peptidase_S54_rhomboid_dom"/>
</dbReference>
<keyword evidence="7" id="KW-0645">Protease</keyword>
<feature type="transmembrane region" description="Helical" evidence="5">
    <location>
        <begin position="72"/>
        <end position="91"/>
    </location>
</feature>
<feature type="transmembrane region" description="Helical" evidence="5">
    <location>
        <begin position="153"/>
        <end position="169"/>
    </location>
</feature>
<feature type="transmembrane region" description="Helical" evidence="5">
    <location>
        <begin position="175"/>
        <end position="196"/>
    </location>
</feature>
<proteinExistence type="predicted"/>
<keyword evidence="3 5" id="KW-1133">Transmembrane helix</keyword>
<evidence type="ECO:0000256" key="2">
    <source>
        <dbReference type="ARBA" id="ARBA00022692"/>
    </source>
</evidence>
<accession>A0A7G7YLF3</accession>